<name>A0A1G2C818_9BACT</name>
<sequence>MGDPGESGFASQEMLAQAVSLSGLDKAKCTCGALDPSVPITIHYPACPRDEAFRRALGILRQFRHCSEEGIYG</sequence>
<dbReference type="Proteomes" id="UP000176648">
    <property type="component" value="Unassembled WGS sequence"/>
</dbReference>
<protein>
    <submittedName>
        <fullName evidence="1">Uncharacterized protein</fullName>
    </submittedName>
</protein>
<accession>A0A1G2C818</accession>
<evidence type="ECO:0000313" key="1">
    <source>
        <dbReference type="EMBL" id="OGY96909.1"/>
    </source>
</evidence>
<evidence type="ECO:0000313" key="2">
    <source>
        <dbReference type="Proteomes" id="UP000176648"/>
    </source>
</evidence>
<dbReference type="EMBL" id="MHKU01000017">
    <property type="protein sequence ID" value="OGY96909.1"/>
    <property type="molecule type" value="Genomic_DNA"/>
</dbReference>
<comment type="caution">
    <text evidence="1">The sequence shown here is derived from an EMBL/GenBank/DDBJ whole genome shotgun (WGS) entry which is preliminary data.</text>
</comment>
<proteinExistence type="predicted"/>
<organism evidence="1 2">
    <name type="scientific">Candidatus Liptonbacteria bacterium GWB1_49_6</name>
    <dbReference type="NCBI Taxonomy" id="1798644"/>
    <lineage>
        <taxon>Bacteria</taxon>
        <taxon>Candidatus Liptoniibacteriota</taxon>
    </lineage>
</organism>
<gene>
    <name evidence="1" type="ORF">A2122_01415</name>
</gene>
<reference evidence="1 2" key="1">
    <citation type="journal article" date="2016" name="Nat. Commun.">
        <title>Thousands of microbial genomes shed light on interconnected biogeochemical processes in an aquifer system.</title>
        <authorList>
            <person name="Anantharaman K."/>
            <person name="Brown C.T."/>
            <person name="Hug L.A."/>
            <person name="Sharon I."/>
            <person name="Castelle C.J."/>
            <person name="Probst A.J."/>
            <person name="Thomas B.C."/>
            <person name="Singh A."/>
            <person name="Wilkins M.J."/>
            <person name="Karaoz U."/>
            <person name="Brodie E.L."/>
            <person name="Williams K.H."/>
            <person name="Hubbard S.S."/>
            <person name="Banfield J.F."/>
        </authorList>
    </citation>
    <scope>NUCLEOTIDE SEQUENCE [LARGE SCALE GENOMIC DNA]</scope>
</reference>
<dbReference type="STRING" id="1798644.A2122_01415"/>
<dbReference type="AlphaFoldDB" id="A0A1G2C818"/>